<dbReference type="Pfam" id="PF09424">
    <property type="entry name" value="YqeY"/>
    <property type="match status" value="1"/>
</dbReference>
<dbReference type="InterPro" id="IPR003789">
    <property type="entry name" value="Asn/Gln_tRNA_amidoTrase-B-like"/>
</dbReference>
<dbReference type="EMBL" id="CADCWL010000016">
    <property type="protein sequence ID" value="CAA9546113.1"/>
    <property type="molecule type" value="Genomic_DNA"/>
</dbReference>
<protein>
    <submittedName>
        <fullName evidence="1">Transamidase GatB domain protein</fullName>
    </submittedName>
</protein>
<dbReference type="GO" id="GO:0016884">
    <property type="term" value="F:carbon-nitrogen ligase activity, with glutamine as amido-N-donor"/>
    <property type="evidence" value="ECO:0007669"/>
    <property type="project" value="InterPro"/>
</dbReference>
<dbReference type="InterPro" id="IPR023168">
    <property type="entry name" value="GatB_Yqey_C_2"/>
</dbReference>
<name>A0A6J4UCE8_9BACT</name>
<reference evidence="1" key="1">
    <citation type="submission" date="2020-02" db="EMBL/GenBank/DDBJ databases">
        <authorList>
            <person name="Meier V. D."/>
        </authorList>
    </citation>
    <scope>NUCLEOTIDE SEQUENCE</scope>
    <source>
        <strain evidence="1">AVDCRST_MAG19</strain>
    </source>
</reference>
<accession>A0A6J4UCE8</accession>
<dbReference type="PANTHER" id="PTHR28055">
    <property type="entry name" value="ALTERED INHERITANCE OF MITOCHONDRIA PROTEIN 41, MITOCHONDRIAL"/>
    <property type="match status" value="1"/>
</dbReference>
<sequence>MAAETSVRQRLEADLKTAMRGGDTVTRDTARYVLAAIKNAEIEHRGPLALPEEEAVLRRLGKQLADAIEQYRAAGRDDLAAREEGQLAILQRYLPPALGDDELADLAAAVVREAGAAGPKDMSKVMPILMERVGNRADGRRVSAAARAALAPSS</sequence>
<proteinExistence type="predicted"/>
<evidence type="ECO:0000313" key="1">
    <source>
        <dbReference type="EMBL" id="CAA9546113.1"/>
    </source>
</evidence>
<organism evidence="1">
    <name type="scientific">uncultured Thermomicrobiales bacterium</name>
    <dbReference type="NCBI Taxonomy" id="1645740"/>
    <lineage>
        <taxon>Bacteria</taxon>
        <taxon>Pseudomonadati</taxon>
        <taxon>Thermomicrobiota</taxon>
        <taxon>Thermomicrobia</taxon>
        <taxon>Thermomicrobiales</taxon>
        <taxon>environmental samples</taxon>
    </lineage>
</organism>
<dbReference type="InterPro" id="IPR042184">
    <property type="entry name" value="YqeY/Aim41_N"/>
</dbReference>
<dbReference type="InterPro" id="IPR019004">
    <property type="entry name" value="YqeY/Aim41"/>
</dbReference>
<dbReference type="Gene3D" id="1.10.1510.10">
    <property type="entry name" value="Uncharacterised protein YqeY/AIM41 PF09424, N-terminal domain"/>
    <property type="match status" value="1"/>
</dbReference>
<dbReference type="PANTHER" id="PTHR28055:SF1">
    <property type="entry name" value="ALTERED INHERITANCE OF MITOCHONDRIA PROTEIN 41, MITOCHONDRIAL"/>
    <property type="match status" value="1"/>
</dbReference>
<dbReference type="Gene3D" id="1.10.10.410">
    <property type="match status" value="1"/>
</dbReference>
<dbReference type="SUPFAM" id="SSF89095">
    <property type="entry name" value="GatB/YqeY motif"/>
    <property type="match status" value="1"/>
</dbReference>
<gene>
    <name evidence="1" type="ORF">AVDCRST_MAG19-258</name>
</gene>
<dbReference type="AlphaFoldDB" id="A0A6J4UCE8"/>